<name>A0A0B5DYJ8_9RHOB</name>
<dbReference type="GO" id="GO:0008124">
    <property type="term" value="F:4-alpha-hydroxytetrahydrobiopterin dehydratase activity"/>
    <property type="evidence" value="ECO:0007669"/>
    <property type="project" value="UniProtKB-UniRule"/>
</dbReference>
<dbReference type="HOGENOM" id="CLU_081974_3_2_5"/>
<keyword evidence="6" id="KW-1185">Reference proteome</keyword>
<dbReference type="KEGG" id="cid:P73_0557"/>
<evidence type="ECO:0000256" key="2">
    <source>
        <dbReference type="ARBA" id="ARBA00006472"/>
    </source>
</evidence>
<dbReference type="Pfam" id="PF01329">
    <property type="entry name" value="Pterin_4a"/>
    <property type="match status" value="1"/>
</dbReference>
<organism evidence="5 6">
    <name type="scientific">Celeribacter indicus</name>
    <dbReference type="NCBI Taxonomy" id="1208324"/>
    <lineage>
        <taxon>Bacteria</taxon>
        <taxon>Pseudomonadati</taxon>
        <taxon>Pseudomonadota</taxon>
        <taxon>Alphaproteobacteria</taxon>
        <taxon>Rhodobacterales</taxon>
        <taxon>Roseobacteraceae</taxon>
        <taxon>Celeribacter</taxon>
    </lineage>
</organism>
<sequence>MTEILSRAERDEALKQMTQSGWGEARDGEAIAKTFRFADFKDAFAFMSKVALCAEEMNHHPEWTNVYNRVEVVLSTHDAGGVTAEDIKLAQFMDEAATDA</sequence>
<dbReference type="HAMAP" id="MF_00434">
    <property type="entry name" value="Pterin_4_alpha"/>
    <property type="match status" value="1"/>
</dbReference>
<reference evidence="5 6" key="1">
    <citation type="journal article" date="2014" name="Int. J. Syst. Evol. Microbiol.">
        <title>Celeribacter indicus sp. nov., a polycyclic aromatic hydrocarbon-degrading bacterium from deep-sea sediment and reclassification of Huaishuia halophila as Celeribacter halophilus comb. nov.</title>
        <authorList>
            <person name="Lai Q."/>
            <person name="Cao J."/>
            <person name="Yuan J."/>
            <person name="Li F."/>
            <person name="Shao Z."/>
        </authorList>
    </citation>
    <scope>NUCLEOTIDE SEQUENCE [LARGE SCALE GENOMIC DNA]</scope>
    <source>
        <strain evidence="5">P73</strain>
    </source>
</reference>
<dbReference type="InterPro" id="IPR036428">
    <property type="entry name" value="PCD_sf"/>
</dbReference>
<dbReference type="SUPFAM" id="SSF55248">
    <property type="entry name" value="PCD-like"/>
    <property type="match status" value="1"/>
</dbReference>
<dbReference type="GO" id="GO:0006729">
    <property type="term" value="P:tetrahydrobiopterin biosynthetic process"/>
    <property type="evidence" value="ECO:0007669"/>
    <property type="project" value="InterPro"/>
</dbReference>
<accession>A0A0B5DYJ8</accession>
<dbReference type="STRING" id="1208324.P73_0557"/>
<dbReference type="EMBL" id="CP004393">
    <property type="protein sequence ID" value="AJE45272.1"/>
    <property type="molecule type" value="Genomic_DNA"/>
</dbReference>
<dbReference type="NCBIfam" id="NF002017">
    <property type="entry name" value="PRK00823.1-2"/>
    <property type="match status" value="1"/>
</dbReference>
<dbReference type="InterPro" id="IPR001533">
    <property type="entry name" value="Pterin_deHydtase"/>
</dbReference>
<evidence type="ECO:0000313" key="5">
    <source>
        <dbReference type="EMBL" id="AJE45272.1"/>
    </source>
</evidence>
<evidence type="ECO:0000256" key="3">
    <source>
        <dbReference type="ARBA" id="ARBA00023239"/>
    </source>
</evidence>
<dbReference type="OrthoDB" id="9794987at2"/>
<comment type="similarity">
    <text evidence="2 4">Belongs to the pterin-4-alpha-carbinolamine dehydratase family.</text>
</comment>
<evidence type="ECO:0000256" key="4">
    <source>
        <dbReference type="HAMAP-Rule" id="MF_00434"/>
    </source>
</evidence>
<dbReference type="Gene3D" id="3.30.1360.20">
    <property type="entry name" value="Transcriptional coactivator/pterin dehydratase"/>
    <property type="match status" value="1"/>
</dbReference>
<dbReference type="RefSeq" id="WP_043868364.1">
    <property type="nucleotide sequence ID" value="NZ_CP004393.1"/>
</dbReference>
<protein>
    <recommendedName>
        <fullName evidence="4">Putative pterin-4-alpha-carbinolamine dehydratase</fullName>
        <shortName evidence="4">PHS</shortName>
        <ecNumber evidence="4">4.2.1.96</ecNumber>
    </recommendedName>
    <alternativeName>
        <fullName evidence="4">4-alpha-hydroxy-tetrahydropterin dehydratase</fullName>
    </alternativeName>
    <alternativeName>
        <fullName evidence="4">Pterin carbinolamine dehydratase</fullName>
        <shortName evidence="4">PCD</shortName>
    </alternativeName>
</protein>
<dbReference type="PANTHER" id="PTHR12599">
    <property type="entry name" value="PTERIN-4-ALPHA-CARBINOLAMINE DEHYDRATASE"/>
    <property type="match status" value="1"/>
</dbReference>
<dbReference type="AlphaFoldDB" id="A0A0B5DYJ8"/>
<dbReference type="EC" id="4.2.1.96" evidence="4"/>
<dbReference type="PANTHER" id="PTHR12599:SF0">
    <property type="entry name" value="PTERIN-4-ALPHA-CARBINOLAMINE DEHYDRATASE"/>
    <property type="match status" value="1"/>
</dbReference>
<dbReference type="Proteomes" id="UP000031521">
    <property type="component" value="Chromosome"/>
</dbReference>
<dbReference type="NCBIfam" id="NF002018">
    <property type="entry name" value="PRK00823.1-3"/>
    <property type="match status" value="1"/>
</dbReference>
<comment type="catalytic activity">
    <reaction evidence="1 4">
        <text>(4aS,6R)-4a-hydroxy-L-erythro-5,6,7,8-tetrahydrobiopterin = (6R)-L-erythro-6,7-dihydrobiopterin + H2O</text>
        <dbReference type="Rhea" id="RHEA:11920"/>
        <dbReference type="ChEBI" id="CHEBI:15377"/>
        <dbReference type="ChEBI" id="CHEBI:15642"/>
        <dbReference type="ChEBI" id="CHEBI:43120"/>
        <dbReference type="EC" id="4.2.1.96"/>
    </reaction>
</comment>
<dbReference type="CDD" id="cd00914">
    <property type="entry name" value="PCD_DCoH_subfamily_b"/>
    <property type="match status" value="1"/>
</dbReference>
<evidence type="ECO:0000313" key="6">
    <source>
        <dbReference type="Proteomes" id="UP000031521"/>
    </source>
</evidence>
<gene>
    <name evidence="5" type="ORF">P73_0557</name>
</gene>
<evidence type="ECO:0000256" key="1">
    <source>
        <dbReference type="ARBA" id="ARBA00001554"/>
    </source>
</evidence>
<proteinExistence type="inferred from homology"/>
<keyword evidence="3 4" id="KW-0456">Lyase</keyword>